<dbReference type="GO" id="GO:0010494">
    <property type="term" value="C:cytoplasmic stress granule"/>
    <property type="evidence" value="ECO:0007669"/>
    <property type="project" value="TreeGrafter"/>
</dbReference>
<sequence>MAELDIGKHCSVKSCKQLDFLPFQCNGCSGIFCLDHRSFDAHCCSQANITHDHKDLDAPTSYGCSFPECPDKELIPVSCQHCRNNYCLSHRHQQDHDCTKLEETAPRMAKTAELVEKIQETYKAKGSAATKRKIGAKSQKTAAKVALMKLKMNALGDKAIPQTERLYFRVVLPRGQGQDQGLKSQAVFFSSLWSVGRAVDKVASIAKLRNDNNVATAKKLRLFHPETGDVLPMESRLSTLLEGETPLYNGGCLVLEYVDNSCTVLENVDEYL</sequence>
<evidence type="ECO:0000256" key="2">
    <source>
        <dbReference type="ARBA" id="ARBA00022771"/>
    </source>
</evidence>
<protein>
    <recommendedName>
        <fullName evidence="5">AN1-type domain-containing protein</fullName>
    </recommendedName>
</protein>
<name>A0A913ZH58_PATMI</name>
<dbReference type="OMA" id="RQYCLKH"/>
<dbReference type="InterPro" id="IPR000058">
    <property type="entry name" value="Znf_AN1"/>
</dbReference>
<dbReference type="InterPro" id="IPR057358">
    <property type="entry name" value="UBL_ZFAND1-like"/>
</dbReference>
<dbReference type="SUPFAM" id="SSF118310">
    <property type="entry name" value="AN1-like Zinc finger"/>
    <property type="match status" value="2"/>
</dbReference>
<dbReference type="PANTHER" id="PTHR14677:SF37">
    <property type="entry name" value="AN1-TYPE ZINC FINGER PROTEIN 1"/>
    <property type="match status" value="1"/>
</dbReference>
<evidence type="ECO:0000256" key="4">
    <source>
        <dbReference type="PROSITE-ProRule" id="PRU00449"/>
    </source>
</evidence>
<dbReference type="InterPro" id="IPR035896">
    <property type="entry name" value="AN1-like_Znf"/>
</dbReference>
<evidence type="ECO:0000259" key="5">
    <source>
        <dbReference type="PROSITE" id="PS51039"/>
    </source>
</evidence>
<dbReference type="GeneID" id="119723677"/>
<dbReference type="Proteomes" id="UP000887568">
    <property type="component" value="Unplaced"/>
</dbReference>
<organism evidence="6 7">
    <name type="scientific">Patiria miniata</name>
    <name type="common">Bat star</name>
    <name type="synonym">Asterina miniata</name>
    <dbReference type="NCBI Taxonomy" id="46514"/>
    <lineage>
        <taxon>Eukaryota</taxon>
        <taxon>Metazoa</taxon>
        <taxon>Echinodermata</taxon>
        <taxon>Eleutherozoa</taxon>
        <taxon>Asterozoa</taxon>
        <taxon>Asteroidea</taxon>
        <taxon>Valvatacea</taxon>
        <taxon>Valvatida</taxon>
        <taxon>Asterinidae</taxon>
        <taxon>Patiria</taxon>
    </lineage>
</organism>
<keyword evidence="7" id="KW-1185">Reference proteome</keyword>
<dbReference type="CTD" id="79752"/>
<dbReference type="GO" id="GO:0035617">
    <property type="term" value="P:stress granule disassembly"/>
    <property type="evidence" value="ECO:0007669"/>
    <property type="project" value="TreeGrafter"/>
</dbReference>
<dbReference type="GO" id="GO:0008270">
    <property type="term" value="F:zinc ion binding"/>
    <property type="evidence" value="ECO:0007669"/>
    <property type="project" value="UniProtKB-KW"/>
</dbReference>
<evidence type="ECO:0000256" key="3">
    <source>
        <dbReference type="ARBA" id="ARBA00022833"/>
    </source>
</evidence>
<dbReference type="PANTHER" id="PTHR14677">
    <property type="entry name" value="ARSENITE INDUCUBLE RNA ASSOCIATED PROTEIN AIP-1-RELATED"/>
    <property type="match status" value="1"/>
</dbReference>
<dbReference type="PROSITE" id="PS51039">
    <property type="entry name" value="ZF_AN1"/>
    <property type="match status" value="2"/>
</dbReference>
<keyword evidence="2 4" id="KW-0863">Zinc-finger</keyword>
<evidence type="ECO:0000256" key="1">
    <source>
        <dbReference type="ARBA" id="ARBA00022723"/>
    </source>
</evidence>
<dbReference type="AlphaFoldDB" id="A0A913ZH58"/>
<dbReference type="Gene3D" id="4.10.1110.10">
    <property type="entry name" value="AN1-like Zinc finger"/>
    <property type="match status" value="2"/>
</dbReference>
<feature type="domain" description="AN1-type" evidence="5">
    <location>
        <begin position="4"/>
        <end position="52"/>
    </location>
</feature>
<dbReference type="RefSeq" id="XP_038050391.1">
    <property type="nucleotide sequence ID" value="XM_038194463.1"/>
</dbReference>
<dbReference type="OrthoDB" id="431929at2759"/>
<feature type="domain" description="AN1-type" evidence="5">
    <location>
        <begin position="58"/>
        <end position="106"/>
    </location>
</feature>
<evidence type="ECO:0000313" key="7">
    <source>
        <dbReference type="Proteomes" id="UP000887568"/>
    </source>
</evidence>
<dbReference type="Pfam" id="PF01428">
    <property type="entry name" value="zf-AN1"/>
    <property type="match status" value="2"/>
</dbReference>
<dbReference type="EnsemblMetazoa" id="XM_038194463.1">
    <property type="protein sequence ID" value="XP_038050391.1"/>
    <property type="gene ID" value="LOC119723677"/>
</dbReference>
<accession>A0A913ZH58</accession>
<evidence type="ECO:0000313" key="6">
    <source>
        <dbReference type="EnsemblMetazoa" id="XP_038050391.1"/>
    </source>
</evidence>
<reference evidence="6" key="1">
    <citation type="submission" date="2022-11" db="UniProtKB">
        <authorList>
            <consortium name="EnsemblMetazoa"/>
        </authorList>
    </citation>
    <scope>IDENTIFICATION</scope>
</reference>
<keyword evidence="1" id="KW-0479">Metal-binding</keyword>
<dbReference type="Pfam" id="PF25327">
    <property type="entry name" value="UBL_ZFAND1"/>
    <property type="match status" value="1"/>
</dbReference>
<keyword evidence="3" id="KW-0862">Zinc</keyword>
<dbReference type="SMART" id="SM00154">
    <property type="entry name" value="ZnF_AN1"/>
    <property type="match status" value="2"/>
</dbReference>
<proteinExistence type="predicted"/>